<dbReference type="AlphaFoldDB" id="A0A8X6KQN5"/>
<feature type="region of interest" description="Disordered" evidence="1">
    <location>
        <begin position="1"/>
        <end position="58"/>
    </location>
</feature>
<protein>
    <submittedName>
        <fullName evidence="2">Uncharacterized protein</fullName>
    </submittedName>
</protein>
<proteinExistence type="predicted"/>
<accession>A0A8X6KQN5</accession>
<organism evidence="2 3">
    <name type="scientific">Trichonephila clavata</name>
    <name type="common">Joro spider</name>
    <name type="synonym">Nephila clavata</name>
    <dbReference type="NCBI Taxonomy" id="2740835"/>
    <lineage>
        <taxon>Eukaryota</taxon>
        <taxon>Metazoa</taxon>
        <taxon>Ecdysozoa</taxon>
        <taxon>Arthropoda</taxon>
        <taxon>Chelicerata</taxon>
        <taxon>Arachnida</taxon>
        <taxon>Araneae</taxon>
        <taxon>Araneomorphae</taxon>
        <taxon>Entelegynae</taxon>
        <taxon>Araneoidea</taxon>
        <taxon>Nephilidae</taxon>
        <taxon>Trichonephila</taxon>
    </lineage>
</organism>
<evidence type="ECO:0000313" key="2">
    <source>
        <dbReference type="EMBL" id="GFQ83195.1"/>
    </source>
</evidence>
<sequence length="95" mass="10846">MQNIRTRSRLGGTASQSGGAGRTYKGLRVKHTHSERHARNSEETRTHQELPEVPPFAHCSGRKDGLTFAEHTVRDYRRVVRHVSRSEEHLRCSVT</sequence>
<gene>
    <name evidence="2" type="ORF">TNCT_512151</name>
</gene>
<reference evidence="2" key="1">
    <citation type="submission" date="2020-07" db="EMBL/GenBank/DDBJ databases">
        <title>Multicomponent nature underlies the extraordinary mechanical properties of spider dragline silk.</title>
        <authorList>
            <person name="Kono N."/>
            <person name="Nakamura H."/>
            <person name="Mori M."/>
            <person name="Yoshida Y."/>
            <person name="Ohtoshi R."/>
            <person name="Malay A.D."/>
            <person name="Moran D.A.P."/>
            <person name="Tomita M."/>
            <person name="Numata K."/>
            <person name="Arakawa K."/>
        </authorList>
    </citation>
    <scope>NUCLEOTIDE SEQUENCE</scope>
</reference>
<dbReference type="EMBL" id="BMAO01012679">
    <property type="protein sequence ID" value="GFQ83195.1"/>
    <property type="molecule type" value="Genomic_DNA"/>
</dbReference>
<evidence type="ECO:0000256" key="1">
    <source>
        <dbReference type="SAM" id="MobiDB-lite"/>
    </source>
</evidence>
<keyword evidence="3" id="KW-1185">Reference proteome</keyword>
<comment type="caution">
    <text evidence="2">The sequence shown here is derived from an EMBL/GenBank/DDBJ whole genome shotgun (WGS) entry which is preliminary data.</text>
</comment>
<dbReference type="Proteomes" id="UP000887116">
    <property type="component" value="Unassembled WGS sequence"/>
</dbReference>
<evidence type="ECO:0000313" key="3">
    <source>
        <dbReference type="Proteomes" id="UP000887116"/>
    </source>
</evidence>
<feature type="compositionally biased region" description="Basic and acidic residues" evidence="1">
    <location>
        <begin position="35"/>
        <end position="50"/>
    </location>
</feature>
<feature type="compositionally biased region" description="Basic residues" evidence="1">
    <location>
        <begin position="25"/>
        <end position="34"/>
    </location>
</feature>
<name>A0A8X6KQN5_TRICU</name>